<dbReference type="PANTHER" id="PTHR34610">
    <property type="entry name" value="SSL7007 PROTEIN"/>
    <property type="match status" value="1"/>
</dbReference>
<dbReference type="InterPro" id="IPR002850">
    <property type="entry name" value="PIN_toxin-like"/>
</dbReference>
<evidence type="ECO:0000313" key="2">
    <source>
        <dbReference type="EMBL" id="QTA83463.1"/>
    </source>
</evidence>
<dbReference type="InterPro" id="IPR002716">
    <property type="entry name" value="PIN_dom"/>
</dbReference>
<dbReference type="SUPFAM" id="SSF88723">
    <property type="entry name" value="PIN domain-like"/>
    <property type="match status" value="1"/>
</dbReference>
<name>A0A975BDT4_9BACT</name>
<dbReference type="Pfam" id="PF13470">
    <property type="entry name" value="PIN_3"/>
    <property type="match status" value="1"/>
</dbReference>
<reference evidence="2" key="1">
    <citation type="journal article" date="2021" name="Microb. Physiol.">
        <title>Proteogenomic Insights into the Physiology of Marine, Sulfate-Reducing, Filamentous Desulfonema limicola and Desulfonema magnum.</title>
        <authorList>
            <person name="Schnaars V."/>
            <person name="Wohlbrand L."/>
            <person name="Scheve S."/>
            <person name="Hinrichs C."/>
            <person name="Reinhardt R."/>
            <person name="Rabus R."/>
        </authorList>
    </citation>
    <scope>NUCLEOTIDE SEQUENCE</scope>
    <source>
        <strain evidence="2">5ac10</strain>
    </source>
</reference>
<protein>
    <submittedName>
        <fullName evidence="2">Toxin-antitoxin system, toxin component, PIN-family</fullName>
    </submittedName>
</protein>
<proteinExistence type="predicted"/>
<dbReference type="EMBL" id="CP061799">
    <property type="protein sequence ID" value="QTA83463.1"/>
    <property type="molecule type" value="Genomic_DNA"/>
</dbReference>
<dbReference type="Proteomes" id="UP000663720">
    <property type="component" value="Chromosome"/>
</dbReference>
<evidence type="ECO:0000259" key="1">
    <source>
        <dbReference type="SMART" id="SM00670"/>
    </source>
</evidence>
<dbReference type="AlphaFoldDB" id="A0A975BDT4"/>
<dbReference type="InterPro" id="IPR029060">
    <property type="entry name" value="PIN-like_dom_sf"/>
</dbReference>
<dbReference type="RefSeq" id="WP_207689314.1">
    <property type="nucleotide sequence ID" value="NZ_CP061799.1"/>
</dbReference>
<dbReference type="SMART" id="SM00670">
    <property type="entry name" value="PINc"/>
    <property type="match status" value="1"/>
</dbReference>
<feature type="domain" description="PIN" evidence="1">
    <location>
        <begin position="1"/>
        <end position="113"/>
    </location>
</feature>
<dbReference type="PANTHER" id="PTHR34610:SF3">
    <property type="entry name" value="SSL7007 PROTEIN"/>
    <property type="match status" value="1"/>
</dbReference>
<dbReference type="KEGG" id="dli:dnl_58730"/>
<gene>
    <name evidence="2" type="ORF">dnl_58730</name>
</gene>
<sequence length="137" mass="15807">MRVVIDTNVVISAILKDRDPEAVIIFVIKHPDFEWIASAEIIEEYINVLKRPKFKLPLNLIDKWENMFHSFIEVIESGEQIDFPRDQKDAKFLECALASEAEYFITGDRDFEEAGKLVNTIILSVNSFKTLICDKLS</sequence>
<organism evidence="2 3">
    <name type="scientific">Desulfonema limicola</name>
    <dbReference type="NCBI Taxonomy" id="45656"/>
    <lineage>
        <taxon>Bacteria</taxon>
        <taxon>Pseudomonadati</taxon>
        <taxon>Thermodesulfobacteriota</taxon>
        <taxon>Desulfobacteria</taxon>
        <taxon>Desulfobacterales</taxon>
        <taxon>Desulfococcaceae</taxon>
        <taxon>Desulfonema</taxon>
    </lineage>
</organism>
<evidence type="ECO:0000313" key="3">
    <source>
        <dbReference type="Proteomes" id="UP000663720"/>
    </source>
</evidence>
<accession>A0A975BDT4</accession>
<dbReference type="NCBIfam" id="TIGR00305">
    <property type="entry name" value="putative toxin-antitoxin system toxin component, PIN family"/>
    <property type="match status" value="1"/>
</dbReference>
<keyword evidence="3" id="KW-1185">Reference proteome</keyword>
<dbReference type="Gene3D" id="3.40.50.1010">
    <property type="entry name" value="5'-nuclease"/>
    <property type="match status" value="1"/>
</dbReference>